<gene>
    <name evidence="1" type="ORF">CPELLU_LOCUS4813</name>
</gene>
<dbReference type="Proteomes" id="UP000789759">
    <property type="component" value="Unassembled WGS sequence"/>
</dbReference>
<proteinExistence type="predicted"/>
<accession>A0A9N9B5Q1</accession>
<dbReference type="EMBL" id="CAJVQA010002599">
    <property type="protein sequence ID" value="CAG8552373.1"/>
    <property type="molecule type" value="Genomic_DNA"/>
</dbReference>
<protein>
    <submittedName>
        <fullName evidence="1">20629_t:CDS:1</fullName>
    </submittedName>
</protein>
<keyword evidence="2" id="KW-1185">Reference proteome</keyword>
<sequence length="51" mass="5857">MLVVNLTSQDPDSEIEDLLNTYLDFNNLHIITEENFDDSKIIKVKSDQSSD</sequence>
<dbReference type="AlphaFoldDB" id="A0A9N9B5Q1"/>
<reference evidence="1" key="1">
    <citation type="submission" date="2021-06" db="EMBL/GenBank/DDBJ databases">
        <authorList>
            <person name="Kallberg Y."/>
            <person name="Tangrot J."/>
            <person name="Rosling A."/>
        </authorList>
    </citation>
    <scope>NUCLEOTIDE SEQUENCE</scope>
    <source>
        <strain evidence="1">FL966</strain>
    </source>
</reference>
<organism evidence="1 2">
    <name type="scientific">Cetraspora pellucida</name>
    <dbReference type="NCBI Taxonomy" id="1433469"/>
    <lineage>
        <taxon>Eukaryota</taxon>
        <taxon>Fungi</taxon>
        <taxon>Fungi incertae sedis</taxon>
        <taxon>Mucoromycota</taxon>
        <taxon>Glomeromycotina</taxon>
        <taxon>Glomeromycetes</taxon>
        <taxon>Diversisporales</taxon>
        <taxon>Gigasporaceae</taxon>
        <taxon>Cetraspora</taxon>
    </lineage>
</organism>
<evidence type="ECO:0000313" key="1">
    <source>
        <dbReference type="EMBL" id="CAG8552373.1"/>
    </source>
</evidence>
<name>A0A9N9B5Q1_9GLOM</name>
<comment type="caution">
    <text evidence="1">The sequence shown here is derived from an EMBL/GenBank/DDBJ whole genome shotgun (WGS) entry which is preliminary data.</text>
</comment>
<evidence type="ECO:0000313" key="2">
    <source>
        <dbReference type="Proteomes" id="UP000789759"/>
    </source>
</evidence>